<dbReference type="OrthoDB" id="5958654at2759"/>
<comment type="caution">
    <text evidence="1">The sequence shown here is derived from an EMBL/GenBank/DDBJ whole genome shotgun (WGS) entry which is preliminary data.</text>
</comment>
<organism evidence="1 2">
    <name type="scientific">Desmophyllum pertusum</name>
    <dbReference type="NCBI Taxonomy" id="174260"/>
    <lineage>
        <taxon>Eukaryota</taxon>
        <taxon>Metazoa</taxon>
        <taxon>Cnidaria</taxon>
        <taxon>Anthozoa</taxon>
        <taxon>Hexacorallia</taxon>
        <taxon>Scleractinia</taxon>
        <taxon>Caryophylliina</taxon>
        <taxon>Caryophylliidae</taxon>
        <taxon>Desmophyllum</taxon>
    </lineage>
</organism>
<reference evidence="1" key="1">
    <citation type="submission" date="2023-01" db="EMBL/GenBank/DDBJ databases">
        <title>Genome assembly of the deep-sea coral Lophelia pertusa.</title>
        <authorList>
            <person name="Herrera S."/>
            <person name="Cordes E."/>
        </authorList>
    </citation>
    <scope>NUCLEOTIDE SEQUENCE</scope>
    <source>
        <strain evidence="1">USNM1676648</strain>
        <tissue evidence="1">Polyp</tissue>
    </source>
</reference>
<evidence type="ECO:0000313" key="1">
    <source>
        <dbReference type="EMBL" id="KAJ7388953.1"/>
    </source>
</evidence>
<protein>
    <submittedName>
        <fullName evidence="1">Uncharacterized protein</fullName>
    </submittedName>
</protein>
<accession>A0A9W9ZW49</accession>
<sequence>MKKRAGEIPATELTNVCHEDNTLREITAKLEKALCWTSKHDISWSSEFSQSVNELFAEACEEMSRLAEGGDYGTADEIVKMILRLRTAWGSEAFECLKIKSFPRERIETKNAIILSGQYFKPQQFYENDDRIFRLFFFEVMDAETTEFVFKYYLECSDILPEVLCSLLGVFWWAFANSEIRKKFPVILDG</sequence>
<evidence type="ECO:0000313" key="2">
    <source>
        <dbReference type="Proteomes" id="UP001163046"/>
    </source>
</evidence>
<dbReference type="Proteomes" id="UP001163046">
    <property type="component" value="Unassembled WGS sequence"/>
</dbReference>
<keyword evidence="2" id="KW-1185">Reference proteome</keyword>
<name>A0A9W9ZW49_9CNID</name>
<gene>
    <name evidence="1" type="ORF">OS493_034585</name>
</gene>
<dbReference type="AlphaFoldDB" id="A0A9W9ZW49"/>
<dbReference type="EMBL" id="MU825445">
    <property type="protein sequence ID" value="KAJ7388953.1"/>
    <property type="molecule type" value="Genomic_DNA"/>
</dbReference>
<proteinExistence type="predicted"/>